<dbReference type="InterPro" id="IPR010310">
    <property type="entry name" value="T7SS_ESAT-6-like"/>
</dbReference>
<sequence>MAQTTAEAAAMETAASKFERVDDSLQSMLTRLMNELETLQTAWRGAGGNSFTNVKMAYQENQKALSRALRETATAIRTSGQQYTATDDEQASAVGNINASITLPL</sequence>
<evidence type="ECO:0000313" key="2">
    <source>
        <dbReference type="EMBL" id="GIH11442.1"/>
    </source>
</evidence>
<dbReference type="NCBIfam" id="TIGR03930">
    <property type="entry name" value="WXG100_ESAT6"/>
    <property type="match status" value="1"/>
</dbReference>
<dbReference type="EMBL" id="BONY01000134">
    <property type="protein sequence ID" value="GIH11442.1"/>
    <property type="molecule type" value="Genomic_DNA"/>
</dbReference>
<protein>
    <recommendedName>
        <fullName evidence="1">ESAT-6-like protein</fullName>
    </recommendedName>
</protein>
<comment type="caution">
    <text evidence="2">The sequence shown here is derived from an EMBL/GenBank/DDBJ whole genome shotgun (WGS) entry which is preliminary data.</text>
</comment>
<evidence type="ECO:0000256" key="1">
    <source>
        <dbReference type="RuleBase" id="RU362001"/>
    </source>
</evidence>
<dbReference type="Proteomes" id="UP000612899">
    <property type="component" value="Unassembled WGS sequence"/>
</dbReference>
<dbReference type="Gene3D" id="1.10.287.1060">
    <property type="entry name" value="ESAT-6-like"/>
    <property type="match status" value="1"/>
</dbReference>
<accession>A0A8J3VMA4</accession>
<evidence type="ECO:0000313" key="3">
    <source>
        <dbReference type="Proteomes" id="UP000612899"/>
    </source>
</evidence>
<dbReference type="SUPFAM" id="SSF140453">
    <property type="entry name" value="EsxAB dimer-like"/>
    <property type="match status" value="1"/>
</dbReference>
<proteinExistence type="inferred from homology"/>
<comment type="similarity">
    <text evidence="1">Belongs to the WXG100 family.</text>
</comment>
<reference evidence="2" key="1">
    <citation type="submission" date="2021-01" db="EMBL/GenBank/DDBJ databases">
        <title>Whole genome shotgun sequence of Rhizocola hellebori NBRC 109834.</title>
        <authorList>
            <person name="Komaki H."/>
            <person name="Tamura T."/>
        </authorList>
    </citation>
    <scope>NUCLEOTIDE SEQUENCE</scope>
    <source>
        <strain evidence="2">NBRC 109834</strain>
    </source>
</reference>
<dbReference type="AlphaFoldDB" id="A0A8J3VMA4"/>
<dbReference type="RefSeq" id="WP_203915162.1">
    <property type="nucleotide sequence ID" value="NZ_BONY01000134.1"/>
</dbReference>
<name>A0A8J3VMA4_9ACTN</name>
<organism evidence="2 3">
    <name type="scientific">Rhizocola hellebori</name>
    <dbReference type="NCBI Taxonomy" id="1392758"/>
    <lineage>
        <taxon>Bacteria</taxon>
        <taxon>Bacillati</taxon>
        <taxon>Actinomycetota</taxon>
        <taxon>Actinomycetes</taxon>
        <taxon>Micromonosporales</taxon>
        <taxon>Micromonosporaceae</taxon>
        <taxon>Rhizocola</taxon>
    </lineage>
</organism>
<dbReference type="InterPro" id="IPR036689">
    <property type="entry name" value="ESAT-6-like_sf"/>
</dbReference>
<gene>
    <name evidence="2" type="ORF">Rhe02_95090</name>
</gene>
<dbReference type="Pfam" id="PF06013">
    <property type="entry name" value="WXG100"/>
    <property type="match status" value="1"/>
</dbReference>
<keyword evidence="3" id="KW-1185">Reference proteome</keyword>